<feature type="domain" description="UspA" evidence="2">
    <location>
        <begin position="2"/>
        <end position="132"/>
    </location>
</feature>
<evidence type="ECO:0000256" key="1">
    <source>
        <dbReference type="ARBA" id="ARBA00008791"/>
    </source>
</evidence>
<dbReference type="EMBL" id="SLWM01000029">
    <property type="protein sequence ID" value="TCO11636.1"/>
    <property type="molecule type" value="Genomic_DNA"/>
</dbReference>
<dbReference type="InterPro" id="IPR006016">
    <property type="entry name" value="UspA"/>
</dbReference>
<evidence type="ECO:0000313" key="3">
    <source>
        <dbReference type="EMBL" id="TCO11636.1"/>
    </source>
</evidence>
<dbReference type="SUPFAM" id="SSF52402">
    <property type="entry name" value="Adenine nucleotide alpha hydrolases-like"/>
    <property type="match status" value="2"/>
</dbReference>
<organism evidence="3 4">
    <name type="scientific">Kribbella orskensis</name>
    <dbReference type="NCBI Taxonomy" id="2512216"/>
    <lineage>
        <taxon>Bacteria</taxon>
        <taxon>Bacillati</taxon>
        <taxon>Actinomycetota</taxon>
        <taxon>Actinomycetes</taxon>
        <taxon>Propionibacteriales</taxon>
        <taxon>Kribbellaceae</taxon>
        <taxon>Kribbella</taxon>
    </lineage>
</organism>
<evidence type="ECO:0000259" key="2">
    <source>
        <dbReference type="Pfam" id="PF00582"/>
    </source>
</evidence>
<protein>
    <submittedName>
        <fullName evidence="3">Nucleotide-binding universal stress UspA family protein</fullName>
    </submittedName>
</protein>
<dbReference type="RefSeq" id="WP_158293067.1">
    <property type="nucleotide sequence ID" value="NZ_SLWM01000029.1"/>
</dbReference>
<dbReference type="PANTHER" id="PTHR46268">
    <property type="entry name" value="STRESS RESPONSE PROTEIN NHAX"/>
    <property type="match status" value="1"/>
</dbReference>
<sequence>MIYVGIDSSWHHSGALEWAVRGADLRHEPLRAVYVVDQTVRRAPYSEPTIVDEAAVDLVDEVQKHLDARRDRLDLDADLMGGRPATTLVEAAAGSTMLVVGRRGTGAFKRLLIGSTSEEVVNVATVPVVVVPDRWKPGDHSGPVVVAVGGSDADQGSIEFAVTAVTERGVPLRLVHVWELPSVHSRDAAAIARAEQEWDDNARRWGEAVAGEWQPRYPELVIQVDVRRGHAVDGVVTAAEQCDAQLLVVGGRRHHRTTAMLLGSVARGVLHHASCPVAVVHAEQTS</sequence>
<evidence type="ECO:0000313" key="4">
    <source>
        <dbReference type="Proteomes" id="UP000295818"/>
    </source>
</evidence>
<dbReference type="InterPro" id="IPR006015">
    <property type="entry name" value="Universal_stress_UspA"/>
</dbReference>
<dbReference type="InterPro" id="IPR014729">
    <property type="entry name" value="Rossmann-like_a/b/a_fold"/>
</dbReference>
<proteinExistence type="inferred from homology"/>
<comment type="similarity">
    <text evidence="1">Belongs to the universal stress protein A family.</text>
</comment>
<dbReference type="PRINTS" id="PR01438">
    <property type="entry name" value="UNVRSLSTRESS"/>
</dbReference>
<feature type="domain" description="UspA" evidence="2">
    <location>
        <begin position="143"/>
        <end position="281"/>
    </location>
</feature>
<accession>A0ABY2B8C5</accession>
<dbReference type="PANTHER" id="PTHR46268:SF6">
    <property type="entry name" value="UNIVERSAL STRESS PROTEIN UP12"/>
    <property type="match status" value="1"/>
</dbReference>
<dbReference type="Proteomes" id="UP000295818">
    <property type="component" value="Unassembled WGS sequence"/>
</dbReference>
<gene>
    <name evidence="3" type="ORF">EV644_1294</name>
</gene>
<comment type="caution">
    <text evidence="3">The sequence shown here is derived from an EMBL/GenBank/DDBJ whole genome shotgun (WGS) entry which is preliminary data.</text>
</comment>
<keyword evidence="4" id="KW-1185">Reference proteome</keyword>
<reference evidence="3 4" key="1">
    <citation type="journal article" date="2015" name="Stand. Genomic Sci.">
        <title>Genomic Encyclopedia of Bacterial and Archaeal Type Strains, Phase III: the genomes of soil and plant-associated and newly described type strains.</title>
        <authorList>
            <person name="Whitman W.B."/>
            <person name="Woyke T."/>
            <person name="Klenk H.P."/>
            <person name="Zhou Y."/>
            <person name="Lilburn T.G."/>
            <person name="Beck B.J."/>
            <person name="De Vos P."/>
            <person name="Vandamme P."/>
            <person name="Eisen J.A."/>
            <person name="Garrity G."/>
            <person name="Hugenholtz P."/>
            <person name="Kyrpides N.C."/>
        </authorList>
    </citation>
    <scope>NUCLEOTIDE SEQUENCE [LARGE SCALE GENOMIC DNA]</scope>
    <source>
        <strain evidence="3 4">VKM Ac-2538</strain>
    </source>
</reference>
<dbReference type="Gene3D" id="3.40.50.620">
    <property type="entry name" value="HUPs"/>
    <property type="match status" value="2"/>
</dbReference>
<name>A0ABY2B8C5_9ACTN</name>
<dbReference type="Pfam" id="PF00582">
    <property type="entry name" value="Usp"/>
    <property type="match status" value="2"/>
</dbReference>